<dbReference type="PANTHER" id="PTHR36512:SF3">
    <property type="entry name" value="BLR5678 PROTEIN"/>
    <property type="match status" value="1"/>
</dbReference>
<comment type="similarity">
    <text evidence="1">Belongs to the peptidase S58 family.</text>
</comment>
<dbReference type="GO" id="GO:0004177">
    <property type="term" value="F:aminopeptidase activity"/>
    <property type="evidence" value="ECO:0007669"/>
    <property type="project" value="TreeGrafter"/>
</dbReference>
<evidence type="ECO:0000313" key="2">
    <source>
        <dbReference type="EMBL" id="MBO8424718.1"/>
    </source>
</evidence>
<dbReference type="PANTHER" id="PTHR36512">
    <property type="entry name" value="D-AMINOPEPTIDASE"/>
    <property type="match status" value="1"/>
</dbReference>
<dbReference type="Pfam" id="PF03576">
    <property type="entry name" value="Peptidase_S58"/>
    <property type="match status" value="1"/>
</dbReference>
<dbReference type="InterPro" id="IPR016117">
    <property type="entry name" value="ArgJ-like_dom_sf"/>
</dbReference>
<proteinExistence type="inferred from homology"/>
<reference evidence="2" key="1">
    <citation type="submission" date="2020-10" db="EMBL/GenBank/DDBJ databases">
        <authorList>
            <person name="Gilroy R."/>
        </authorList>
    </citation>
    <scope>NUCLEOTIDE SEQUENCE</scope>
    <source>
        <strain evidence="2">517</strain>
    </source>
</reference>
<accession>A0A940DJJ6</accession>
<dbReference type="Proteomes" id="UP000727857">
    <property type="component" value="Unassembled WGS sequence"/>
</dbReference>
<dbReference type="Gene3D" id="3.60.70.12">
    <property type="entry name" value="L-amino peptidase D-ALA esterase/amidase"/>
    <property type="match status" value="1"/>
</dbReference>
<sequence length="220" mass="22135">MLGSFRIGHYTDEAHGTGVTAIICDKGATGGVSVRGCAPATRETDLLDPKKSVEKVNAVVLSGGSAFGLEAASGVMRKLYEEGVGYNAGKYKVPIVVGASIYDLEYKDFAFPDVEAGYKAAEAAIGDNFACGATGAAAGATVSKLLGQDFAVKTSLGIATYSLNGIEIAAISVVNALGDVIGADGGIIAGAKAPDGSFVDMQKIMSAGGVEPKATNTTIS</sequence>
<gene>
    <name evidence="2" type="ORF">IAB16_06835</name>
</gene>
<dbReference type="SUPFAM" id="SSF56266">
    <property type="entry name" value="DmpA/ArgJ-like"/>
    <property type="match status" value="1"/>
</dbReference>
<dbReference type="AlphaFoldDB" id="A0A940DJJ6"/>
<name>A0A940DJJ6_9FIRM</name>
<dbReference type="InterPro" id="IPR005321">
    <property type="entry name" value="Peptidase_S58_DmpA"/>
</dbReference>
<organism evidence="2 3">
    <name type="scientific">Candidatus Stercoripulliclostridium pullicola</name>
    <dbReference type="NCBI Taxonomy" id="2840953"/>
    <lineage>
        <taxon>Bacteria</taxon>
        <taxon>Bacillati</taxon>
        <taxon>Bacillota</taxon>
        <taxon>Clostridia</taxon>
        <taxon>Eubacteriales</taxon>
        <taxon>Candidatus Stercoripulliclostridium</taxon>
    </lineage>
</organism>
<feature type="non-terminal residue" evidence="2">
    <location>
        <position position="220"/>
    </location>
</feature>
<comment type="caution">
    <text evidence="2">The sequence shown here is derived from an EMBL/GenBank/DDBJ whole genome shotgun (WGS) entry which is preliminary data.</text>
</comment>
<dbReference type="EMBL" id="JADINF010000173">
    <property type="protein sequence ID" value="MBO8424718.1"/>
    <property type="molecule type" value="Genomic_DNA"/>
</dbReference>
<evidence type="ECO:0000256" key="1">
    <source>
        <dbReference type="ARBA" id="ARBA00007068"/>
    </source>
</evidence>
<protein>
    <submittedName>
        <fullName evidence="2">P1 family peptidase</fullName>
    </submittedName>
</protein>
<reference evidence="2" key="2">
    <citation type="journal article" date="2021" name="PeerJ">
        <title>Extensive microbial diversity within the chicken gut microbiome revealed by metagenomics and culture.</title>
        <authorList>
            <person name="Gilroy R."/>
            <person name="Ravi A."/>
            <person name="Getino M."/>
            <person name="Pursley I."/>
            <person name="Horton D.L."/>
            <person name="Alikhan N.F."/>
            <person name="Baker D."/>
            <person name="Gharbi K."/>
            <person name="Hall N."/>
            <person name="Watson M."/>
            <person name="Adriaenssens E.M."/>
            <person name="Foster-Nyarko E."/>
            <person name="Jarju S."/>
            <person name="Secka A."/>
            <person name="Antonio M."/>
            <person name="Oren A."/>
            <person name="Chaudhuri R.R."/>
            <person name="La Ragione R."/>
            <person name="Hildebrand F."/>
            <person name="Pallen M.J."/>
        </authorList>
    </citation>
    <scope>NUCLEOTIDE SEQUENCE</scope>
    <source>
        <strain evidence="2">517</strain>
    </source>
</reference>
<evidence type="ECO:0000313" key="3">
    <source>
        <dbReference type="Proteomes" id="UP000727857"/>
    </source>
</evidence>